<feature type="transmembrane region" description="Helical" evidence="1">
    <location>
        <begin position="51"/>
        <end position="69"/>
    </location>
</feature>
<keyword evidence="3" id="KW-1185">Reference proteome</keyword>
<dbReference type="EMBL" id="JAUIRO010000003">
    <property type="protein sequence ID" value="KAK0723457.1"/>
    <property type="molecule type" value="Genomic_DNA"/>
</dbReference>
<keyword evidence="1" id="KW-1133">Transmembrane helix</keyword>
<dbReference type="AlphaFoldDB" id="A0AA40E3A5"/>
<accession>A0AA40E3A5</accession>
<keyword evidence="1" id="KW-0472">Membrane</keyword>
<evidence type="ECO:0000256" key="1">
    <source>
        <dbReference type="SAM" id="Phobius"/>
    </source>
</evidence>
<evidence type="ECO:0000313" key="2">
    <source>
        <dbReference type="EMBL" id="KAK0723457.1"/>
    </source>
</evidence>
<keyword evidence="1" id="KW-0812">Transmembrane</keyword>
<dbReference type="Proteomes" id="UP001172101">
    <property type="component" value="Unassembled WGS sequence"/>
</dbReference>
<sequence length="111" mass="12750">MPLMDDIALLCNWRLPMRIAAQFLAFVAFIVALRIVLSASFRTLWSRETMVVDTFAARILLVIWLYLVLSKCRLARDHRYVEDEGQCSGVDMKDLDEKVDDAEDLLGDRQG</sequence>
<protein>
    <submittedName>
        <fullName evidence="2">Uncharacterized protein</fullName>
    </submittedName>
</protein>
<comment type="caution">
    <text evidence="2">The sequence shown here is derived from an EMBL/GenBank/DDBJ whole genome shotgun (WGS) entry which is preliminary data.</text>
</comment>
<dbReference type="GeneID" id="85325079"/>
<proteinExistence type="predicted"/>
<name>A0AA40E3A5_9PEZI</name>
<gene>
    <name evidence="2" type="ORF">B0T26DRAFT_706459</name>
</gene>
<reference evidence="2" key="1">
    <citation type="submission" date="2023-06" db="EMBL/GenBank/DDBJ databases">
        <title>Genome-scale phylogeny and comparative genomics of the fungal order Sordariales.</title>
        <authorList>
            <consortium name="Lawrence Berkeley National Laboratory"/>
            <person name="Hensen N."/>
            <person name="Bonometti L."/>
            <person name="Westerberg I."/>
            <person name="Brannstrom I.O."/>
            <person name="Guillou S."/>
            <person name="Cros-Aarteil S."/>
            <person name="Calhoun S."/>
            <person name="Haridas S."/>
            <person name="Kuo A."/>
            <person name="Mondo S."/>
            <person name="Pangilinan J."/>
            <person name="Riley R."/>
            <person name="LaButti K."/>
            <person name="Andreopoulos B."/>
            <person name="Lipzen A."/>
            <person name="Chen C."/>
            <person name="Yanf M."/>
            <person name="Daum C."/>
            <person name="Ng V."/>
            <person name="Clum A."/>
            <person name="Steindorff A."/>
            <person name="Ohm R."/>
            <person name="Martin F."/>
            <person name="Silar P."/>
            <person name="Natvig D."/>
            <person name="Lalanne C."/>
            <person name="Gautier V."/>
            <person name="Ament-velasquez S.L."/>
            <person name="Kruys A."/>
            <person name="Hutchinson M.I."/>
            <person name="Powell A.J."/>
            <person name="Barry K."/>
            <person name="Miller A.N."/>
            <person name="Grigoriev I.V."/>
            <person name="Debuchy R."/>
            <person name="Gladieux P."/>
            <person name="Thoren M.H."/>
            <person name="Johannesson H."/>
        </authorList>
    </citation>
    <scope>NUCLEOTIDE SEQUENCE</scope>
    <source>
        <strain evidence="2">SMH2392-1A</strain>
    </source>
</reference>
<feature type="transmembrane region" description="Helical" evidence="1">
    <location>
        <begin position="23"/>
        <end position="45"/>
    </location>
</feature>
<evidence type="ECO:0000313" key="3">
    <source>
        <dbReference type="Proteomes" id="UP001172101"/>
    </source>
</evidence>
<dbReference type="RefSeq" id="XP_060299381.1">
    <property type="nucleotide sequence ID" value="XM_060441809.1"/>
</dbReference>
<organism evidence="2 3">
    <name type="scientific">Lasiosphaeria miniovina</name>
    <dbReference type="NCBI Taxonomy" id="1954250"/>
    <lineage>
        <taxon>Eukaryota</taxon>
        <taxon>Fungi</taxon>
        <taxon>Dikarya</taxon>
        <taxon>Ascomycota</taxon>
        <taxon>Pezizomycotina</taxon>
        <taxon>Sordariomycetes</taxon>
        <taxon>Sordariomycetidae</taxon>
        <taxon>Sordariales</taxon>
        <taxon>Lasiosphaeriaceae</taxon>
        <taxon>Lasiosphaeria</taxon>
    </lineage>
</organism>